<evidence type="ECO:0000256" key="5">
    <source>
        <dbReference type="SAM" id="Phobius"/>
    </source>
</evidence>
<feature type="non-terminal residue" evidence="8">
    <location>
        <position position="1"/>
    </location>
</feature>
<evidence type="ECO:0000256" key="3">
    <source>
        <dbReference type="ARBA" id="ARBA00022989"/>
    </source>
</evidence>
<dbReference type="AlphaFoldDB" id="A0AAD8A325"/>
<dbReference type="GO" id="GO:0016020">
    <property type="term" value="C:membrane"/>
    <property type="evidence" value="ECO:0007669"/>
    <property type="project" value="UniProtKB-SubCell"/>
</dbReference>
<evidence type="ECO:0000259" key="7">
    <source>
        <dbReference type="Pfam" id="PF12698"/>
    </source>
</evidence>
<feature type="transmembrane region" description="Helical" evidence="5">
    <location>
        <begin position="426"/>
        <end position="447"/>
    </location>
</feature>
<dbReference type="PANTHER" id="PTHR19229:SF209">
    <property type="entry name" value="ATP-BINDING CASSETTE SUB-FAMILY A MEMBER 5 ISOFORM X1"/>
    <property type="match status" value="1"/>
</dbReference>
<reference evidence="8" key="2">
    <citation type="submission" date="2023-05" db="EMBL/GenBank/DDBJ databases">
        <authorList>
            <person name="Fouks B."/>
        </authorList>
    </citation>
    <scope>NUCLEOTIDE SEQUENCE</scope>
    <source>
        <strain evidence="8">Stay&amp;Tobe</strain>
        <tissue evidence="8">Testes</tissue>
    </source>
</reference>
<keyword evidence="2 5" id="KW-0812">Transmembrane</keyword>
<feature type="domain" description="ABC transporter" evidence="6">
    <location>
        <begin position="533"/>
        <end position="611"/>
    </location>
</feature>
<dbReference type="EMBL" id="JASPKZ010003867">
    <property type="protein sequence ID" value="KAJ9591501.1"/>
    <property type="molecule type" value="Genomic_DNA"/>
</dbReference>
<comment type="caution">
    <text evidence="8">The sequence shown here is derived from an EMBL/GenBank/DDBJ whole genome shotgun (WGS) entry which is preliminary data.</text>
</comment>
<comment type="subcellular location">
    <subcellularLocation>
        <location evidence="1">Membrane</location>
        <topology evidence="1">Multi-pass membrane protein</topology>
    </subcellularLocation>
</comment>
<keyword evidence="9" id="KW-1185">Reference proteome</keyword>
<evidence type="ECO:0000313" key="9">
    <source>
        <dbReference type="Proteomes" id="UP001233999"/>
    </source>
</evidence>
<dbReference type="SUPFAM" id="SSF52540">
    <property type="entry name" value="P-loop containing nucleoside triphosphate hydrolases"/>
    <property type="match status" value="1"/>
</dbReference>
<dbReference type="Pfam" id="PF00005">
    <property type="entry name" value="ABC_tran"/>
    <property type="match status" value="1"/>
</dbReference>
<accession>A0AAD8A325</accession>
<keyword evidence="3 5" id="KW-1133">Transmembrane helix</keyword>
<feature type="domain" description="ABC-2 type transporter transmembrane" evidence="7">
    <location>
        <begin position="111"/>
        <end position="446"/>
    </location>
</feature>
<sequence length="619" mass="69675">CYPCTTVPLMFSFLLNSNGHVACTVNLAKMEVFLPLYSLGILIVIKIMIPNPNFPVMSTPRGEADLFEHFEHSKNHTIAIVPNTTETQQFLEQVNELWLNMHEEPGLHPIIFMMFNTTEDLLTAYWKDPRSIPVAVIFETDPVKDSLKYEIRTNPSFVVTPQSTELYSSQASCRESEGHWSGVFPIETGESCPVNQYYYSGFVAIQALFDYAKIRLDTGQDNIEVPHIMLELFPKEAYTGDWMVAFRVVIPLYMVMALSQFITYLLILIVGEKENKIKEGMKIMGLRDSVFWLSWFIIYGVFVRFLTIVSSILLFTLRVFQHTNFLLIFLLILLYSLSIIMFGFMLTPFFDKARTAGILGNFAVNIMSLLYFIQVFVDDSSSEAFWVVSLISSTGFALAMDKALVLDLSGNGVSFDNLWSGPGIPFGGSLIMMALDIVLYGLLAYYLDCVLPSEHGTKRSPWFCFTPGFWCSKKSAPRIPSVNGESGSFNAAEEANRDVEPVAREMKGREAIKIVDLFKTFQACRKPEVKAVNGINLTIYEGQITAILGHNGAGKTTLFNILTGLTAPSAGTAFVFGYDIRDPNDMHTIRRMTGVCPQHDILFDLLTPREHLEFFAAVR</sequence>
<feature type="transmembrane region" description="Helical" evidence="5">
    <location>
        <begin position="358"/>
        <end position="377"/>
    </location>
</feature>
<evidence type="ECO:0008006" key="10">
    <source>
        <dbReference type="Google" id="ProtNLM"/>
    </source>
</evidence>
<evidence type="ECO:0000256" key="1">
    <source>
        <dbReference type="ARBA" id="ARBA00004141"/>
    </source>
</evidence>
<feature type="transmembrane region" description="Helical" evidence="5">
    <location>
        <begin position="324"/>
        <end position="346"/>
    </location>
</feature>
<proteinExistence type="predicted"/>
<dbReference type="InterPro" id="IPR013525">
    <property type="entry name" value="ABC2_TM"/>
</dbReference>
<evidence type="ECO:0000259" key="6">
    <source>
        <dbReference type="Pfam" id="PF00005"/>
    </source>
</evidence>
<gene>
    <name evidence="8" type="ORF">L9F63_001987</name>
</gene>
<dbReference type="Pfam" id="PF12698">
    <property type="entry name" value="ABC2_membrane_3"/>
    <property type="match status" value="1"/>
</dbReference>
<dbReference type="GO" id="GO:0005524">
    <property type="term" value="F:ATP binding"/>
    <property type="evidence" value="ECO:0007669"/>
    <property type="project" value="InterPro"/>
</dbReference>
<feature type="transmembrane region" description="Helical" evidence="5">
    <location>
        <begin position="244"/>
        <end position="270"/>
    </location>
</feature>
<dbReference type="PANTHER" id="PTHR19229">
    <property type="entry name" value="ATP-BINDING CASSETTE TRANSPORTER SUBFAMILY A ABCA"/>
    <property type="match status" value="1"/>
</dbReference>
<dbReference type="InterPro" id="IPR026082">
    <property type="entry name" value="ABCA"/>
</dbReference>
<dbReference type="GO" id="GO:0016887">
    <property type="term" value="F:ATP hydrolysis activity"/>
    <property type="evidence" value="ECO:0007669"/>
    <property type="project" value="InterPro"/>
</dbReference>
<dbReference type="InterPro" id="IPR003439">
    <property type="entry name" value="ABC_transporter-like_ATP-bd"/>
</dbReference>
<name>A0AAD8A325_DIPPU</name>
<dbReference type="GO" id="GO:0005319">
    <property type="term" value="F:lipid transporter activity"/>
    <property type="evidence" value="ECO:0007669"/>
    <property type="project" value="TreeGrafter"/>
</dbReference>
<feature type="transmembrane region" description="Helical" evidence="5">
    <location>
        <begin position="290"/>
        <end position="317"/>
    </location>
</feature>
<organism evidence="8 9">
    <name type="scientific">Diploptera punctata</name>
    <name type="common">Pacific beetle cockroach</name>
    <dbReference type="NCBI Taxonomy" id="6984"/>
    <lineage>
        <taxon>Eukaryota</taxon>
        <taxon>Metazoa</taxon>
        <taxon>Ecdysozoa</taxon>
        <taxon>Arthropoda</taxon>
        <taxon>Hexapoda</taxon>
        <taxon>Insecta</taxon>
        <taxon>Pterygota</taxon>
        <taxon>Neoptera</taxon>
        <taxon>Polyneoptera</taxon>
        <taxon>Dictyoptera</taxon>
        <taxon>Blattodea</taxon>
        <taxon>Blaberoidea</taxon>
        <taxon>Blaberidae</taxon>
        <taxon>Diplopterinae</taxon>
        <taxon>Diploptera</taxon>
    </lineage>
</organism>
<dbReference type="InterPro" id="IPR027417">
    <property type="entry name" value="P-loop_NTPase"/>
</dbReference>
<evidence type="ECO:0000256" key="4">
    <source>
        <dbReference type="ARBA" id="ARBA00023136"/>
    </source>
</evidence>
<dbReference type="GO" id="GO:0140359">
    <property type="term" value="F:ABC-type transporter activity"/>
    <property type="evidence" value="ECO:0007669"/>
    <property type="project" value="InterPro"/>
</dbReference>
<dbReference type="Gene3D" id="3.40.50.300">
    <property type="entry name" value="P-loop containing nucleotide triphosphate hydrolases"/>
    <property type="match status" value="1"/>
</dbReference>
<keyword evidence="4 5" id="KW-0472">Membrane</keyword>
<protein>
    <recommendedName>
        <fullName evidence="10">ABC transporter domain-containing protein</fullName>
    </recommendedName>
</protein>
<feature type="non-terminal residue" evidence="8">
    <location>
        <position position="619"/>
    </location>
</feature>
<evidence type="ECO:0000256" key="2">
    <source>
        <dbReference type="ARBA" id="ARBA00022692"/>
    </source>
</evidence>
<dbReference type="Proteomes" id="UP001233999">
    <property type="component" value="Unassembled WGS sequence"/>
</dbReference>
<reference evidence="8" key="1">
    <citation type="journal article" date="2023" name="IScience">
        <title>Live-bearing cockroach genome reveals convergent evolutionary mechanisms linked to viviparity in insects and beyond.</title>
        <authorList>
            <person name="Fouks B."/>
            <person name="Harrison M.C."/>
            <person name="Mikhailova A.A."/>
            <person name="Marchal E."/>
            <person name="English S."/>
            <person name="Carruthers M."/>
            <person name="Jennings E.C."/>
            <person name="Chiamaka E.L."/>
            <person name="Frigard R.A."/>
            <person name="Pippel M."/>
            <person name="Attardo G.M."/>
            <person name="Benoit J.B."/>
            <person name="Bornberg-Bauer E."/>
            <person name="Tobe S.S."/>
        </authorList>
    </citation>
    <scope>NUCLEOTIDE SEQUENCE</scope>
    <source>
        <tissue evidence="8">Testes</tissue>
    </source>
</reference>
<evidence type="ECO:0000313" key="8">
    <source>
        <dbReference type="EMBL" id="KAJ9591501.1"/>
    </source>
</evidence>